<gene>
    <name evidence="3" type="ORF">QBA35_07805</name>
</gene>
<feature type="region of interest" description="Disordered" evidence="1">
    <location>
        <begin position="1"/>
        <end position="29"/>
    </location>
</feature>
<evidence type="ECO:0000256" key="1">
    <source>
        <dbReference type="SAM" id="MobiDB-lite"/>
    </source>
</evidence>
<evidence type="ECO:0000259" key="2">
    <source>
        <dbReference type="Pfam" id="PF03235"/>
    </source>
</evidence>
<keyword evidence="4" id="KW-1185">Reference proteome</keyword>
<feature type="compositionally biased region" description="Polar residues" evidence="1">
    <location>
        <begin position="11"/>
        <end position="25"/>
    </location>
</feature>
<comment type="caution">
    <text evidence="3">The sequence shown here is derived from an EMBL/GenBank/DDBJ whole genome shotgun (WGS) entry which is preliminary data.</text>
</comment>
<sequence length="408" mass="45802">MVGSAPVPEPEQSSPDPASTVSSALRNDEPLVELTDTGLSAGIEAEDLSPSHRATFDPELIDVYPRATTIDLMLQRLKRGLIDLQPDFQRRSGIWNETAQSRLIESLLLRIALPTIYVAEEADDSWTVVDGVQRLTTIVRFVKPEAAGLEPLVLRNLEYLDYNGRTFEDLPGRMQTRILETELSLLLIRKGTPEEARFNIFTRINTGGLPLSQQELRHALIPGQARDLLARLAESDFFLSATAGSVSPSRMAERELCLRFLAFWMTPPGRYVAQDFDGFLRAAMHDINALAPQELAVLEDRFRFAMGSSTLVFREQAFRKQFKGSTRRYPINKALFEVQAVTLAWCEPGEILVLSQRAGAVEEKFRHLMDNPAFYDAISSGTGDADKVNYRFQSMKDLFREVLESTDA</sequence>
<dbReference type="InterPro" id="IPR004919">
    <property type="entry name" value="GmrSD_N"/>
</dbReference>
<dbReference type="RefSeq" id="WP_334658105.1">
    <property type="nucleotide sequence ID" value="NZ_JARULZ010000001.1"/>
</dbReference>
<name>A0ABU8AIZ3_9ACTN</name>
<reference evidence="3" key="1">
    <citation type="submission" date="2023-04" db="EMBL/GenBank/DDBJ databases">
        <title>Genomic diversity of scab-causing Streptomyces spp. in the province of Quebec, Canada.</title>
        <authorList>
            <person name="Biessy A."/>
            <person name="Cadieux M."/>
            <person name="Ciotola M."/>
            <person name="Filion M."/>
        </authorList>
    </citation>
    <scope>NUCLEOTIDE SEQUENCE</scope>
    <source>
        <strain evidence="3">B21-115</strain>
    </source>
</reference>
<proteinExistence type="predicted"/>
<dbReference type="PANTHER" id="PTHR39639">
    <property type="entry name" value="CHROMOSOME 16, WHOLE GENOME SHOTGUN SEQUENCE"/>
    <property type="match status" value="1"/>
</dbReference>
<accession>A0ABU8AIZ3</accession>
<dbReference type="PANTHER" id="PTHR39639:SF1">
    <property type="entry name" value="DUF262 DOMAIN-CONTAINING PROTEIN"/>
    <property type="match status" value="1"/>
</dbReference>
<protein>
    <submittedName>
        <fullName evidence="3">DUF262 domain-containing protein</fullName>
    </submittedName>
</protein>
<evidence type="ECO:0000313" key="3">
    <source>
        <dbReference type="EMBL" id="MEH0633276.1"/>
    </source>
</evidence>
<dbReference type="EMBL" id="JARULZ010000001">
    <property type="protein sequence ID" value="MEH0633276.1"/>
    <property type="molecule type" value="Genomic_DNA"/>
</dbReference>
<dbReference type="Proteomes" id="UP001310290">
    <property type="component" value="Unassembled WGS sequence"/>
</dbReference>
<feature type="domain" description="GmrSD restriction endonucleases N-terminal" evidence="2">
    <location>
        <begin position="75"/>
        <end position="221"/>
    </location>
</feature>
<organism evidence="3 4">
    <name type="scientific">Streptomyces bottropensis</name>
    <dbReference type="NCBI Taxonomy" id="42235"/>
    <lineage>
        <taxon>Bacteria</taxon>
        <taxon>Bacillati</taxon>
        <taxon>Actinomycetota</taxon>
        <taxon>Actinomycetes</taxon>
        <taxon>Kitasatosporales</taxon>
        <taxon>Streptomycetaceae</taxon>
        <taxon>Streptomyces</taxon>
    </lineage>
</organism>
<dbReference type="Pfam" id="PF03235">
    <property type="entry name" value="GmrSD_N"/>
    <property type="match status" value="1"/>
</dbReference>
<evidence type="ECO:0000313" key="4">
    <source>
        <dbReference type="Proteomes" id="UP001310290"/>
    </source>
</evidence>